<feature type="transmembrane region" description="Helical" evidence="1">
    <location>
        <begin position="166"/>
        <end position="184"/>
    </location>
</feature>
<gene>
    <name evidence="2" type="ORF">COV10_02190</name>
</gene>
<evidence type="ECO:0000313" key="2">
    <source>
        <dbReference type="EMBL" id="PIR44910.1"/>
    </source>
</evidence>
<sequence length="190" mass="21571">MDTQRTTRLLQWSLTLAIVIVLNLLFNVGTQLFIAEPRYEDFCKQEQVEREYTTQESCLAVGGQWFARGEEATPSNGSTRPVAPKPFPEESRSYCNAHFTCAQEYDVVRQEYNRNIFIVLVTGGLIALLLGVYATLGTAVSLGFTWGGVLSFIIASMRYWSDMNEYLRFVLLIIVLIVLVWLGVKKLQDK</sequence>
<dbReference type="AlphaFoldDB" id="A0A2H0REP6"/>
<name>A0A2H0REP6_9BACT</name>
<keyword evidence="1" id="KW-0472">Membrane</keyword>
<feature type="transmembrane region" description="Helical" evidence="1">
    <location>
        <begin position="143"/>
        <end position="160"/>
    </location>
</feature>
<proteinExistence type="predicted"/>
<evidence type="ECO:0000313" key="3">
    <source>
        <dbReference type="Proteomes" id="UP000228767"/>
    </source>
</evidence>
<dbReference type="Proteomes" id="UP000228767">
    <property type="component" value="Unassembled WGS sequence"/>
</dbReference>
<accession>A0A2H0REP6</accession>
<keyword evidence="1" id="KW-1133">Transmembrane helix</keyword>
<dbReference type="EMBL" id="PCYI01000016">
    <property type="protein sequence ID" value="PIR44910.1"/>
    <property type="molecule type" value="Genomic_DNA"/>
</dbReference>
<evidence type="ECO:0000256" key="1">
    <source>
        <dbReference type="SAM" id="Phobius"/>
    </source>
</evidence>
<keyword evidence="1" id="KW-0812">Transmembrane</keyword>
<comment type="caution">
    <text evidence="2">The sequence shown here is derived from an EMBL/GenBank/DDBJ whole genome shotgun (WGS) entry which is preliminary data.</text>
</comment>
<organism evidence="2 3">
    <name type="scientific">Candidatus Vogelbacteria bacterium CG10_big_fil_rev_8_21_14_0_10_51_16</name>
    <dbReference type="NCBI Taxonomy" id="1975045"/>
    <lineage>
        <taxon>Bacteria</taxon>
        <taxon>Candidatus Vogeliibacteriota</taxon>
    </lineage>
</organism>
<protein>
    <submittedName>
        <fullName evidence="2">Uncharacterized protein</fullName>
    </submittedName>
</protein>
<feature type="transmembrane region" description="Helical" evidence="1">
    <location>
        <begin position="12"/>
        <end position="34"/>
    </location>
</feature>
<feature type="transmembrane region" description="Helical" evidence="1">
    <location>
        <begin position="116"/>
        <end position="136"/>
    </location>
</feature>
<reference evidence="2 3" key="1">
    <citation type="submission" date="2017-09" db="EMBL/GenBank/DDBJ databases">
        <title>Depth-based differentiation of microbial function through sediment-hosted aquifers and enrichment of novel symbionts in the deep terrestrial subsurface.</title>
        <authorList>
            <person name="Probst A.J."/>
            <person name="Ladd B."/>
            <person name="Jarett J.K."/>
            <person name="Geller-Mcgrath D.E."/>
            <person name="Sieber C.M."/>
            <person name="Emerson J.B."/>
            <person name="Anantharaman K."/>
            <person name="Thomas B.C."/>
            <person name="Malmstrom R."/>
            <person name="Stieglmeier M."/>
            <person name="Klingl A."/>
            <person name="Woyke T."/>
            <person name="Ryan C.M."/>
            <person name="Banfield J.F."/>
        </authorList>
    </citation>
    <scope>NUCLEOTIDE SEQUENCE [LARGE SCALE GENOMIC DNA]</scope>
    <source>
        <strain evidence="2">CG10_big_fil_rev_8_21_14_0_10_51_16</strain>
    </source>
</reference>